<proteinExistence type="inferred from homology"/>
<dbReference type="EMBL" id="JACHCC010000003">
    <property type="protein sequence ID" value="MBB6499315.1"/>
    <property type="molecule type" value="Genomic_DNA"/>
</dbReference>
<dbReference type="RefSeq" id="WP_260409334.1">
    <property type="nucleotide sequence ID" value="NZ_JACHCC010000003.1"/>
</dbReference>
<evidence type="ECO:0000256" key="4">
    <source>
        <dbReference type="RuleBase" id="RU004504"/>
    </source>
</evidence>
<dbReference type="PANTHER" id="PTHR43586">
    <property type="entry name" value="CYSTEINE DESULFURASE"/>
    <property type="match status" value="1"/>
</dbReference>
<dbReference type="Gene3D" id="3.90.1150.10">
    <property type="entry name" value="Aspartate Aminotransferase, domain 1"/>
    <property type="match status" value="1"/>
</dbReference>
<name>A0A7X0J1E2_9SPHI</name>
<reference evidence="6 7" key="1">
    <citation type="submission" date="2020-08" db="EMBL/GenBank/DDBJ databases">
        <title>Genomic Encyclopedia of Type Strains, Phase IV (KMG-V): Genome sequencing to study the core and pangenomes of soil and plant-associated prokaryotes.</title>
        <authorList>
            <person name="Whitman W."/>
        </authorList>
    </citation>
    <scope>NUCLEOTIDE SEQUENCE [LARGE SCALE GENOMIC DNA]</scope>
    <source>
        <strain evidence="6 7">M2T3</strain>
    </source>
</reference>
<dbReference type="Gene3D" id="3.40.640.10">
    <property type="entry name" value="Type I PLP-dependent aspartate aminotransferase-like (Major domain)"/>
    <property type="match status" value="1"/>
</dbReference>
<evidence type="ECO:0000256" key="1">
    <source>
        <dbReference type="ARBA" id="ARBA00001933"/>
    </source>
</evidence>
<sequence>MMSFSAQEINKLRKETPGIVKVNHMNNAGAGLMPQPVIDAIIGHIELEAEIGGYEAADFRKNEIREFYTAASKLLNCKPENIAFTANATDAFTRAFSSIPFEKGDIILTTNDDYISNQLHFLSFAKRFGIIIKHVKSAAGGGVDLNDLDRQLKLWKPKLLSVTHVPTNSGLVQPVEEIAEIVSKYDTLYLLDACQSVGQIPLDVKKIKCDFLSATSRKFLRGPRGAGFLYVSDRVLDMGLEPLFIDMRGADWIAKDKYIQRPGAIRFEDWEFAYALLLGTKAAISYYLDNQPEQIWERIKLLSRYIRKQLADIPEIRLLDKGPELCSLITFTLPGMNPEQLKKELAEKDINVVTSYRNFAVIDFDEKEVEWAIRISPHYYNLESEADELIHALHHLAENARIKLA</sequence>
<evidence type="ECO:0000259" key="5">
    <source>
        <dbReference type="Pfam" id="PF00266"/>
    </source>
</evidence>
<evidence type="ECO:0000313" key="7">
    <source>
        <dbReference type="Proteomes" id="UP000521017"/>
    </source>
</evidence>
<feature type="domain" description="Aminotransferase class V" evidence="5">
    <location>
        <begin position="27"/>
        <end position="389"/>
    </location>
</feature>
<dbReference type="InterPro" id="IPR015424">
    <property type="entry name" value="PyrdxlP-dep_Trfase"/>
</dbReference>
<dbReference type="InterPro" id="IPR020578">
    <property type="entry name" value="Aminotrans_V_PyrdxlP_BS"/>
</dbReference>
<keyword evidence="6" id="KW-0456">Lyase</keyword>
<evidence type="ECO:0000256" key="3">
    <source>
        <dbReference type="RuleBase" id="RU004075"/>
    </source>
</evidence>
<dbReference type="InterPro" id="IPR015421">
    <property type="entry name" value="PyrdxlP-dep_Trfase_major"/>
</dbReference>
<dbReference type="AlphaFoldDB" id="A0A7X0J1E2"/>
<protein>
    <submittedName>
        <fullName evidence="6">Selenocysteine lyase/cysteine desulfurase</fullName>
    </submittedName>
</protein>
<dbReference type="PANTHER" id="PTHR43586:SF24">
    <property type="entry name" value="BLR4730 PROTEIN"/>
    <property type="match status" value="1"/>
</dbReference>
<comment type="cofactor">
    <cofactor evidence="1 4">
        <name>pyridoxal 5'-phosphate</name>
        <dbReference type="ChEBI" id="CHEBI:597326"/>
    </cofactor>
</comment>
<evidence type="ECO:0000313" key="6">
    <source>
        <dbReference type="EMBL" id="MBB6499315.1"/>
    </source>
</evidence>
<dbReference type="SUPFAM" id="SSF53383">
    <property type="entry name" value="PLP-dependent transferases"/>
    <property type="match status" value="1"/>
</dbReference>
<accession>A0A7X0J1E2</accession>
<comment type="caution">
    <text evidence="6">The sequence shown here is derived from an EMBL/GenBank/DDBJ whole genome shotgun (WGS) entry which is preliminary data.</text>
</comment>
<keyword evidence="2" id="KW-0663">Pyridoxal phosphate</keyword>
<gene>
    <name evidence="6" type="ORF">HDF25_001456</name>
</gene>
<dbReference type="Proteomes" id="UP000521017">
    <property type="component" value="Unassembled WGS sequence"/>
</dbReference>
<comment type="similarity">
    <text evidence="3">Belongs to the class-V pyridoxal-phosphate-dependent aminotransferase family.</text>
</comment>
<dbReference type="InterPro" id="IPR000192">
    <property type="entry name" value="Aminotrans_V_dom"/>
</dbReference>
<organism evidence="6 7">
    <name type="scientific">Pedobacter cryoconitis</name>
    <dbReference type="NCBI Taxonomy" id="188932"/>
    <lineage>
        <taxon>Bacteria</taxon>
        <taxon>Pseudomonadati</taxon>
        <taxon>Bacteroidota</taxon>
        <taxon>Sphingobacteriia</taxon>
        <taxon>Sphingobacteriales</taxon>
        <taxon>Sphingobacteriaceae</taxon>
        <taxon>Pedobacter</taxon>
    </lineage>
</organism>
<dbReference type="GO" id="GO:0016829">
    <property type="term" value="F:lyase activity"/>
    <property type="evidence" value="ECO:0007669"/>
    <property type="project" value="UniProtKB-KW"/>
</dbReference>
<dbReference type="PROSITE" id="PS00595">
    <property type="entry name" value="AA_TRANSFER_CLASS_5"/>
    <property type="match status" value="1"/>
</dbReference>
<dbReference type="Pfam" id="PF00266">
    <property type="entry name" value="Aminotran_5"/>
    <property type="match status" value="1"/>
</dbReference>
<dbReference type="InterPro" id="IPR015422">
    <property type="entry name" value="PyrdxlP-dep_Trfase_small"/>
</dbReference>
<evidence type="ECO:0000256" key="2">
    <source>
        <dbReference type="ARBA" id="ARBA00022898"/>
    </source>
</evidence>